<keyword evidence="2" id="KW-1185">Reference proteome</keyword>
<sequence>MDPPPAYHLQSVPKQGKNYIRLQEPQEPTFQTSVVVEQPHRVAPLPRDHLLWSLFTFIYCNTFCLGLVALYYSIKSRDRKVLGDLEGARGDGNTARSVNIGTLTLTLTLCLIVIIITFT</sequence>
<dbReference type="EMBL" id="CM055745">
    <property type="protein sequence ID" value="KAJ7998265.1"/>
    <property type="molecule type" value="Genomic_DNA"/>
</dbReference>
<gene>
    <name evidence="1" type="ORF">DPEC_G00220850</name>
</gene>
<proteinExistence type="predicted"/>
<reference evidence="1" key="1">
    <citation type="submission" date="2021-05" db="EMBL/GenBank/DDBJ databases">
        <authorList>
            <person name="Pan Q."/>
            <person name="Jouanno E."/>
            <person name="Zahm M."/>
            <person name="Klopp C."/>
            <person name="Cabau C."/>
            <person name="Louis A."/>
            <person name="Berthelot C."/>
            <person name="Parey E."/>
            <person name="Roest Crollius H."/>
            <person name="Montfort J."/>
            <person name="Robinson-Rechavi M."/>
            <person name="Bouchez O."/>
            <person name="Lampietro C."/>
            <person name="Lopez Roques C."/>
            <person name="Donnadieu C."/>
            <person name="Postlethwait J."/>
            <person name="Bobe J."/>
            <person name="Dillon D."/>
            <person name="Chandos A."/>
            <person name="von Hippel F."/>
            <person name="Guiguen Y."/>
        </authorList>
    </citation>
    <scope>NUCLEOTIDE SEQUENCE</scope>
    <source>
        <strain evidence="1">YG-Jan2019</strain>
    </source>
</reference>
<evidence type="ECO:0000313" key="2">
    <source>
        <dbReference type="Proteomes" id="UP001157502"/>
    </source>
</evidence>
<protein>
    <submittedName>
        <fullName evidence="1">Uncharacterized protein</fullName>
    </submittedName>
</protein>
<evidence type="ECO:0000313" key="1">
    <source>
        <dbReference type="EMBL" id="KAJ7998265.1"/>
    </source>
</evidence>
<organism evidence="1 2">
    <name type="scientific">Dallia pectoralis</name>
    <name type="common">Alaska blackfish</name>
    <dbReference type="NCBI Taxonomy" id="75939"/>
    <lineage>
        <taxon>Eukaryota</taxon>
        <taxon>Metazoa</taxon>
        <taxon>Chordata</taxon>
        <taxon>Craniata</taxon>
        <taxon>Vertebrata</taxon>
        <taxon>Euteleostomi</taxon>
        <taxon>Actinopterygii</taxon>
        <taxon>Neopterygii</taxon>
        <taxon>Teleostei</taxon>
        <taxon>Protacanthopterygii</taxon>
        <taxon>Esociformes</taxon>
        <taxon>Umbridae</taxon>
        <taxon>Dallia</taxon>
    </lineage>
</organism>
<dbReference type="Proteomes" id="UP001157502">
    <property type="component" value="Chromosome 18"/>
</dbReference>
<accession>A0ACC2G418</accession>
<comment type="caution">
    <text evidence="1">The sequence shown here is derived from an EMBL/GenBank/DDBJ whole genome shotgun (WGS) entry which is preliminary data.</text>
</comment>
<name>A0ACC2G418_DALPE</name>